<evidence type="ECO:0000313" key="1">
    <source>
        <dbReference type="EMBL" id="BDI29637.1"/>
    </source>
</evidence>
<dbReference type="KEGG" id="ccot:CCAX7_16880"/>
<sequence length="140" mass="16488">MDNSRIRVLDITVYDEQGRHWESQEISEPSWEDIENSIRQLDRFRRPFIFLKLPGEDSEDAWLSVVGGDGAYSLNGTLDDNAFWSYYDDTRSTHEIPVWTSDQGFYPEEKHVCYEIEKVLKIARYFVEHGEFDPSVGWSK</sequence>
<name>A0A402CYS6_9BACT</name>
<reference evidence="1 2" key="1">
    <citation type="journal article" date="2019" name="Int. J. Syst. Evol. Microbiol.">
        <title>Capsulimonas corticalis gen. nov., sp. nov., an aerobic capsulated bacterium, of a novel bacterial order, Capsulimonadales ord. nov., of the class Armatimonadia of the phylum Armatimonadetes.</title>
        <authorList>
            <person name="Li J."/>
            <person name="Kudo C."/>
            <person name="Tonouchi A."/>
        </authorList>
    </citation>
    <scope>NUCLEOTIDE SEQUENCE [LARGE SCALE GENOMIC DNA]</scope>
    <source>
        <strain evidence="1 2">AX-7</strain>
    </source>
</reference>
<dbReference type="Pfam" id="PF14430">
    <property type="entry name" value="Imm1"/>
    <property type="match status" value="1"/>
</dbReference>
<organism evidence="1 2">
    <name type="scientific">Capsulimonas corticalis</name>
    <dbReference type="NCBI Taxonomy" id="2219043"/>
    <lineage>
        <taxon>Bacteria</taxon>
        <taxon>Bacillati</taxon>
        <taxon>Armatimonadota</taxon>
        <taxon>Armatimonadia</taxon>
        <taxon>Capsulimonadales</taxon>
        <taxon>Capsulimonadaceae</taxon>
        <taxon>Capsulimonas</taxon>
    </lineage>
</organism>
<dbReference type="Proteomes" id="UP000287394">
    <property type="component" value="Chromosome"/>
</dbReference>
<gene>
    <name evidence="1" type="ORF">CCAX7_16880</name>
</gene>
<dbReference type="EMBL" id="AP025739">
    <property type="protein sequence ID" value="BDI29637.1"/>
    <property type="molecule type" value="Genomic_DNA"/>
</dbReference>
<proteinExistence type="predicted"/>
<dbReference type="InterPro" id="IPR025680">
    <property type="entry name" value="DddI"/>
</dbReference>
<evidence type="ECO:0000313" key="2">
    <source>
        <dbReference type="Proteomes" id="UP000287394"/>
    </source>
</evidence>
<protein>
    <submittedName>
        <fullName evidence="1">Uncharacterized protein</fullName>
    </submittedName>
</protein>
<keyword evidence="2" id="KW-1185">Reference proteome</keyword>
<dbReference type="AlphaFoldDB" id="A0A402CYS6"/>
<accession>A0A402CYS6</accession>